<feature type="signal peptide" evidence="4">
    <location>
        <begin position="1"/>
        <end position="22"/>
    </location>
</feature>
<dbReference type="EMBL" id="JALJOS010000053">
    <property type="protein sequence ID" value="KAK9818854.1"/>
    <property type="molecule type" value="Genomic_DNA"/>
</dbReference>
<dbReference type="InterPro" id="IPR011990">
    <property type="entry name" value="TPR-like_helical_dom_sf"/>
</dbReference>
<keyword evidence="4" id="KW-0732">Signal</keyword>
<evidence type="ECO:0000313" key="5">
    <source>
        <dbReference type="EMBL" id="KAK9818854.1"/>
    </source>
</evidence>
<dbReference type="SMART" id="SM00028">
    <property type="entry name" value="TPR"/>
    <property type="match status" value="7"/>
</dbReference>
<feature type="chain" id="PRO_5044013528" evidence="4">
    <location>
        <begin position="23"/>
        <end position="937"/>
    </location>
</feature>
<dbReference type="SUPFAM" id="SSF48452">
    <property type="entry name" value="TPR-like"/>
    <property type="match status" value="3"/>
</dbReference>
<name>A0AAW1QCT3_9CHLO</name>
<dbReference type="AlphaFoldDB" id="A0AAW1QCT3"/>
<organism evidence="5 6">
    <name type="scientific">Apatococcus lobatus</name>
    <dbReference type="NCBI Taxonomy" id="904363"/>
    <lineage>
        <taxon>Eukaryota</taxon>
        <taxon>Viridiplantae</taxon>
        <taxon>Chlorophyta</taxon>
        <taxon>core chlorophytes</taxon>
        <taxon>Trebouxiophyceae</taxon>
        <taxon>Chlorellales</taxon>
        <taxon>Chlorellaceae</taxon>
        <taxon>Apatococcus</taxon>
    </lineage>
</organism>
<keyword evidence="6" id="KW-1185">Reference proteome</keyword>
<keyword evidence="2" id="KW-0802">TPR repeat</keyword>
<gene>
    <name evidence="5" type="ORF">WJX74_000866</name>
</gene>
<dbReference type="Pfam" id="PF14559">
    <property type="entry name" value="TPR_19"/>
    <property type="match status" value="1"/>
</dbReference>
<reference evidence="5 6" key="1">
    <citation type="journal article" date="2024" name="Nat. Commun.">
        <title>Phylogenomics reveals the evolutionary origins of lichenization in chlorophyte algae.</title>
        <authorList>
            <person name="Puginier C."/>
            <person name="Libourel C."/>
            <person name="Otte J."/>
            <person name="Skaloud P."/>
            <person name="Haon M."/>
            <person name="Grisel S."/>
            <person name="Petersen M."/>
            <person name="Berrin J.G."/>
            <person name="Delaux P.M."/>
            <person name="Dal Grande F."/>
            <person name="Keller J."/>
        </authorList>
    </citation>
    <scope>NUCLEOTIDE SEQUENCE [LARGE SCALE GENOMIC DNA]</scope>
    <source>
        <strain evidence="5 6">SAG 2145</strain>
    </source>
</reference>
<dbReference type="Pfam" id="PF13432">
    <property type="entry name" value="TPR_16"/>
    <property type="match status" value="2"/>
</dbReference>
<keyword evidence="1" id="KW-0677">Repeat</keyword>
<dbReference type="InterPro" id="IPR051685">
    <property type="entry name" value="Ycf3/AcsC/BcsC/TPR_MFPF"/>
</dbReference>
<sequence>MPSLSLSLTGLLYLIHEWTVGSQTGAMNSKACLAADSSGRCIRQSRQSQHQDTQPGSLDLSQHLLHPSSPSQANLFQPQRRFSTTQVMERVERQEQKGAATSPGLLTVHRAHAYVSTGIEGSVASTSALMGPACQRQVFSHLHPDSTQGTPSEELSQCGPEDEFSTDSSAARPMTPSAHHHHAADTPQDSANDSATLDPIHGPEALAARQLHLRALSHLHRKQWKVAADLLRQAMLLHESEPQLHHSLAKALLHQGLWHEALQHASTAVDLQPDRRSHLVLRACCRSRAGFHDLALSEFEALCGPPSPSSPGLTAAETTRGMTFQESMAHASALYRAGHMRAASAKFHAISATAPHDAVSHSRIIDVHMRLREFQETYQNIRHFLKKWPGNAAMHIKGAHALILMGGQQEQAAAELDAAQRLLTAPAAHLQSTIDAMRQQVEGHAPPQSDPTNSTRAAAGVKSVMDSSQLPSLPPNFGPLTACQAASAMAKHGGAVGLQQGLVILDAEIQHHPKAIAPRRLQAQLQHINGDVPAAKNSLAAALQLQPHDAGLARTRAKFDRSSRRTGDSIMELTAALEASPGNPALLHLSAKALADLGRPDLAIDALDAALQTSPSFHEARILKARLLRRQDRLYEALRESQQVLDIVVTGMSAAKQKDQHHQSSPVFPVHANGRHWCRALHEQGKTLMVMQRYEEALSCLQQLLMQQARNCGALLDLARCHSGLGQSQEALAACDRAKQLVEATLRPGRASADLAPAQCIRTLQGIADIQAATGNTAEAQELLGSLLSSRLYPLTARDSKRVQRRVFMRHDPSIRIALAIHHMLTSLNQQSSPGQSPADERIFGGPACRRWPPLSSLHSGVQANSDMGSGRQGPAGLHDAGMTMPVLAVVGISDMLHLGLCSTTAMSQQPIYFGRQFLFGRHVPPPEIHGELSKND</sequence>
<dbReference type="Proteomes" id="UP001438707">
    <property type="component" value="Unassembled WGS sequence"/>
</dbReference>
<evidence type="ECO:0000256" key="4">
    <source>
        <dbReference type="SAM" id="SignalP"/>
    </source>
</evidence>
<dbReference type="Gene3D" id="1.25.40.10">
    <property type="entry name" value="Tetratricopeptide repeat domain"/>
    <property type="match status" value="3"/>
</dbReference>
<dbReference type="PANTHER" id="PTHR44943:SF8">
    <property type="entry name" value="TPR REPEAT-CONTAINING PROTEIN MJ0263"/>
    <property type="match status" value="1"/>
</dbReference>
<feature type="compositionally biased region" description="Polar residues" evidence="3">
    <location>
        <begin position="145"/>
        <end position="155"/>
    </location>
</feature>
<proteinExistence type="predicted"/>
<dbReference type="InterPro" id="IPR019734">
    <property type="entry name" value="TPR_rpt"/>
</dbReference>
<evidence type="ECO:0000256" key="3">
    <source>
        <dbReference type="SAM" id="MobiDB-lite"/>
    </source>
</evidence>
<feature type="region of interest" description="Disordered" evidence="3">
    <location>
        <begin position="441"/>
        <end position="460"/>
    </location>
</feature>
<evidence type="ECO:0000256" key="1">
    <source>
        <dbReference type="ARBA" id="ARBA00022737"/>
    </source>
</evidence>
<feature type="region of interest" description="Disordered" evidence="3">
    <location>
        <begin position="142"/>
        <end position="200"/>
    </location>
</feature>
<protein>
    <submittedName>
        <fullName evidence="5">Uncharacterized protein</fullName>
    </submittedName>
</protein>
<evidence type="ECO:0000256" key="2">
    <source>
        <dbReference type="ARBA" id="ARBA00022803"/>
    </source>
</evidence>
<comment type="caution">
    <text evidence="5">The sequence shown here is derived from an EMBL/GenBank/DDBJ whole genome shotgun (WGS) entry which is preliminary data.</text>
</comment>
<accession>A0AAW1QCT3</accession>
<dbReference type="PANTHER" id="PTHR44943">
    <property type="entry name" value="CELLULOSE SYNTHASE OPERON PROTEIN C"/>
    <property type="match status" value="1"/>
</dbReference>
<evidence type="ECO:0000313" key="6">
    <source>
        <dbReference type="Proteomes" id="UP001438707"/>
    </source>
</evidence>